<sequence>MEPQISRRYLWFKTTKYVSDVARRMYSDLGNASQIFEIRSKLKEMKQDEVGGRVMAQKPFPSIDEAFAEVRHEKARRKVMLSDDKSVPPPAPEASTLMTTKTHSNGLQHLDHRSSKRPCIHGLGSTDSPKLSRNLAMARDKLITHCLLSMLKKKKITILIVYVDDIIVTGNDNKEVEKVKQMMAKEFEVKDFGTLRYFLGMEVARSKKGISVSQRKYTLNLLEETGMVGCKPSKTPVELGNKGKMLERGPVDKGQYQRLVGKLIYLSYTRPNIAFAAFTDVDWSGSINDRKSTSGYCTLLWGNLVTWRSKKQSVVARSSAEAEFRAMAHGVCELIWIRRVLKELKIGFEEHMLLYCDNKLAISIAHNHVHHDRTKHVEVDRHFIKEKLDGNIIKLEYVPTSHQLADILTKGLSEQTHEFPEGKVGLINIDSQA</sequence>
<accession>A0ACB8NXR6</accession>
<name>A0ACB8NXR6_CITSI</name>
<organism evidence="1 2">
    <name type="scientific">Citrus sinensis</name>
    <name type="common">Sweet orange</name>
    <name type="synonym">Citrus aurantium var. sinensis</name>
    <dbReference type="NCBI Taxonomy" id="2711"/>
    <lineage>
        <taxon>Eukaryota</taxon>
        <taxon>Viridiplantae</taxon>
        <taxon>Streptophyta</taxon>
        <taxon>Embryophyta</taxon>
        <taxon>Tracheophyta</taxon>
        <taxon>Spermatophyta</taxon>
        <taxon>Magnoliopsida</taxon>
        <taxon>eudicotyledons</taxon>
        <taxon>Gunneridae</taxon>
        <taxon>Pentapetalae</taxon>
        <taxon>rosids</taxon>
        <taxon>malvids</taxon>
        <taxon>Sapindales</taxon>
        <taxon>Rutaceae</taxon>
        <taxon>Aurantioideae</taxon>
        <taxon>Citrus</taxon>
    </lineage>
</organism>
<proteinExistence type="predicted"/>
<evidence type="ECO:0000313" key="2">
    <source>
        <dbReference type="Proteomes" id="UP000829398"/>
    </source>
</evidence>
<reference evidence="2" key="1">
    <citation type="journal article" date="2023" name="Hortic. Res.">
        <title>A chromosome-level phased genome enabling allele-level studies in sweet orange: a case study on citrus Huanglongbing tolerance.</title>
        <authorList>
            <person name="Wu B."/>
            <person name="Yu Q."/>
            <person name="Deng Z."/>
            <person name="Duan Y."/>
            <person name="Luo F."/>
            <person name="Gmitter F. Jr."/>
        </authorList>
    </citation>
    <scope>NUCLEOTIDE SEQUENCE [LARGE SCALE GENOMIC DNA]</scope>
    <source>
        <strain evidence="2">cv. Valencia</strain>
    </source>
</reference>
<gene>
    <name evidence="1" type="ORF">KPL71_001463</name>
</gene>
<keyword evidence="2" id="KW-1185">Reference proteome</keyword>
<protein>
    <submittedName>
        <fullName evidence="1">Uncharacterized protein</fullName>
    </submittedName>
</protein>
<dbReference type="EMBL" id="CM039170">
    <property type="protein sequence ID" value="KAH9802628.1"/>
    <property type="molecule type" value="Genomic_DNA"/>
</dbReference>
<comment type="caution">
    <text evidence="1">The sequence shown here is derived from an EMBL/GenBank/DDBJ whole genome shotgun (WGS) entry which is preliminary data.</text>
</comment>
<dbReference type="Proteomes" id="UP000829398">
    <property type="component" value="Chromosome 1"/>
</dbReference>
<evidence type="ECO:0000313" key="1">
    <source>
        <dbReference type="EMBL" id="KAH9802628.1"/>
    </source>
</evidence>